<dbReference type="PANTHER" id="PTHR43441">
    <property type="entry name" value="RIBOSOMAL-PROTEIN-SERINE ACETYLTRANSFERASE"/>
    <property type="match status" value="1"/>
</dbReference>
<dbReference type="Gene3D" id="3.40.630.30">
    <property type="match status" value="1"/>
</dbReference>
<sequence length="185" mass="21875">MFEHRIDEELSLKMIDHRDAEELFELSDRSRDHIKTWLPWIHFTKEVEDTRNYIKMSLRRYAENNGLTVCILYKGNIAGVIDFHEIDEKNRVTSIGYWMGSDYKGKGLLTRSCRVLFDYAFETLGMNRIEIRAASENKKSRGVPERLGFKQEGVIRQAARLYDEYTDHVVYGMLKEDWVKKEVVT</sequence>
<dbReference type="EMBL" id="QTLC01000030">
    <property type="protein sequence ID" value="RDY71441.1"/>
    <property type="molecule type" value="Genomic_DNA"/>
</dbReference>
<dbReference type="SUPFAM" id="SSF55729">
    <property type="entry name" value="Acyl-CoA N-acyltransferases (Nat)"/>
    <property type="match status" value="1"/>
</dbReference>
<dbReference type="Pfam" id="PF13302">
    <property type="entry name" value="Acetyltransf_3"/>
    <property type="match status" value="1"/>
</dbReference>
<dbReference type="AlphaFoldDB" id="A0A3D8VQD5"/>
<organism evidence="2 3">
    <name type="scientific">Halobacillus trueperi</name>
    <dbReference type="NCBI Taxonomy" id="156205"/>
    <lineage>
        <taxon>Bacteria</taxon>
        <taxon>Bacillati</taxon>
        <taxon>Bacillota</taxon>
        <taxon>Bacilli</taxon>
        <taxon>Bacillales</taxon>
        <taxon>Bacillaceae</taxon>
        <taxon>Halobacillus</taxon>
    </lineage>
</organism>
<comment type="caution">
    <text evidence="2">The sequence shown here is derived from an EMBL/GenBank/DDBJ whole genome shotgun (WGS) entry which is preliminary data.</text>
</comment>
<keyword evidence="2" id="KW-0808">Transferase</keyword>
<dbReference type="Proteomes" id="UP000257032">
    <property type="component" value="Unassembled WGS sequence"/>
</dbReference>
<gene>
    <name evidence="2" type="ORF">DXT76_07610</name>
</gene>
<dbReference type="RefSeq" id="WP_115893846.1">
    <property type="nucleotide sequence ID" value="NZ_QTLC01000030.1"/>
</dbReference>
<evidence type="ECO:0000259" key="1">
    <source>
        <dbReference type="PROSITE" id="PS51186"/>
    </source>
</evidence>
<name>A0A3D8VQD5_9BACI</name>
<protein>
    <submittedName>
        <fullName evidence="2">N-acetyltransferase</fullName>
    </submittedName>
</protein>
<dbReference type="GO" id="GO:1990189">
    <property type="term" value="F:protein N-terminal-serine acetyltransferase activity"/>
    <property type="evidence" value="ECO:0007669"/>
    <property type="project" value="TreeGrafter"/>
</dbReference>
<dbReference type="InterPro" id="IPR000182">
    <property type="entry name" value="GNAT_dom"/>
</dbReference>
<dbReference type="PROSITE" id="PS51186">
    <property type="entry name" value="GNAT"/>
    <property type="match status" value="1"/>
</dbReference>
<feature type="domain" description="N-acetyltransferase" evidence="1">
    <location>
        <begin position="10"/>
        <end position="176"/>
    </location>
</feature>
<dbReference type="InterPro" id="IPR016181">
    <property type="entry name" value="Acyl_CoA_acyltransferase"/>
</dbReference>
<dbReference type="GO" id="GO:0005737">
    <property type="term" value="C:cytoplasm"/>
    <property type="evidence" value="ECO:0007669"/>
    <property type="project" value="TreeGrafter"/>
</dbReference>
<reference evidence="2 3" key="1">
    <citation type="submission" date="2018-08" db="EMBL/GenBank/DDBJ databases">
        <title>Genome sequence of strict halophilic Halobacillus trueperi SS1 isolated from Lunsu, a salty water body of North West Himalayas.</title>
        <authorList>
            <person name="Gupta S."/>
            <person name="Sharma P."/>
            <person name="Dev K."/>
            <person name="Baumler D."/>
            <person name="Sourirajan A."/>
        </authorList>
    </citation>
    <scope>NUCLEOTIDE SEQUENCE [LARGE SCALE GENOMIC DNA]</scope>
    <source>
        <strain evidence="2 3">SS1</strain>
    </source>
</reference>
<dbReference type="PANTHER" id="PTHR43441:SF12">
    <property type="entry name" value="RIBOSOMAL N-ACETYLTRANSFERASE YDAF-RELATED"/>
    <property type="match status" value="1"/>
</dbReference>
<evidence type="ECO:0000313" key="3">
    <source>
        <dbReference type="Proteomes" id="UP000257032"/>
    </source>
</evidence>
<proteinExistence type="predicted"/>
<accession>A0A3D8VQD5</accession>
<dbReference type="GO" id="GO:0008999">
    <property type="term" value="F:protein-N-terminal-alanine acetyltransferase activity"/>
    <property type="evidence" value="ECO:0007669"/>
    <property type="project" value="TreeGrafter"/>
</dbReference>
<evidence type="ECO:0000313" key="2">
    <source>
        <dbReference type="EMBL" id="RDY71441.1"/>
    </source>
</evidence>
<dbReference type="InterPro" id="IPR051908">
    <property type="entry name" value="Ribosomal_N-acetyltransferase"/>
</dbReference>